<feature type="signal peptide" evidence="1">
    <location>
        <begin position="1"/>
        <end position="24"/>
    </location>
</feature>
<name>A0ABS4U116_9PSEU</name>
<accession>A0ABS4U116</accession>
<dbReference type="Proteomes" id="UP001519332">
    <property type="component" value="Unassembled WGS sequence"/>
</dbReference>
<feature type="chain" id="PRO_5045599611" evidence="1">
    <location>
        <begin position="25"/>
        <end position="140"/>
    </location>
</feature>
<gene>
    <name evidence="2" type="ORF">JOF56_010710</name>
</gene>
<sequence length="140" mass="15754">MIRRWVLALCTGVLLTGLPATAQAAPLECSSPVRTTEVLLKYQDSFTYIFRVSWCVEGKQITGIATEVVHEQDGKTCTWTGRMEEWIRRDQLTGSWTAFDMSEFSCMKSDGSGTQAVNPWAMVTVYPDNTPPLRRDGIER</sequence>
<keyword evidence="3" id="KW-1185">Reference proteome</keyword>
<evidence type="ECO:0000256" key="1">
    <source>
        <dbReference type="SAM" id="SignalP"/>
    </source>
</evidence>
<organism evidence="2 3">
    <name type="scientific">Kibdelosporangium banguiense</name>
    <dbReference type="NCBI Taxonomy" id="1365924"/>
    <lineage>
        <taxon>Bacteria</taxon>
        <taxon>Bacillati</taxon>
        <taxon>Actinomycetota</taxon>
        <taxon>Actinomycetes</taxon>
        <taxon>Pseudonocardiales</taxon>
        <taxon>Pseudonocardiaceae</taxon>
        <taxon>Kibdelosporangium</taxon>
    </lineage>
</organism>
<keyword evidence="1" id="KW-0732">Signal</keyword>
<evidence type="ECO:0000313" key="2">
    <source>
        <dbReference type="EMBL" id="MBP2330325.1"/>
    </source>
</evidence>
<proteinExistence type="predicted"/>
<dbReference type="EMBL" id="JAGINW010000001">
    <property type="protein sequence ID" value="MBP2330325.1"/>
    <property type="molecule type" value="Genomic_DNA"/>
</dbReference>
<comment type="caution">
    <text evidence="2">The sequence shown here is derived from an EMBL/GenBank/DDBJ whole genome shotgun (WGS) entry which is preliminary data.</text>
</comment>
<protein>
    <submittedName>
        <fullName evidence="2">Uncharacterized protein</fullName>
    </submittedName>
</protein>
<evidence type="ECO:0000313" key="3">
    <source>
        <dbReference type="Proteomes" id="UP001519332"/>
    </source>
</evidence>
<dbReference type="RefSeq" id="WP_209646950.1">
    <property type="nucleotide sequence ID" value="NZ_JAGINW010000001.1"/>
</dbReference>
<reference evidence="2 3" key="1">
    <citation type="submission" date="2021-03" db="EMBL/GenBank/DDBJ databases">
        <title>Sequencing the genomes of 1000 actinobacteria strains.</title>
        <authorList>
            <person name="Klenk H.-P."/>
        </authorList>
    </citation>
    <scope>NUCLEOTIDE SEQUENCE [LARGE SCALE GENOMIC DNA]</scope>
    <source>
        <strain evidence="2 3">DSM 46670</strain>
    </source>
</reference>